<gene>
    <name evidence="2" type="ORF">SAMN02746019_00003220</name>
</gene>
<evidence type="ECO:0000256" key="1">
    <source>
        <dbReference type="SAM" id="SignalP"/>
    </source>
</evidence>
<feature type="non-terminal residue" evidence="2">
    <location>
        <position position="80"/>
    </location>
</feature>
<feature type="chain" id="PRO_5012781359" evidence="1">
    <location>
        <begin position="21"/>
        <end position="80"/>
    </location>
</feature>
<protein>
    <submittedName>
        <fullName evidence="2">Uncharacterized protein</fullName>
    </submittedName>
</protein>
<name>A0A212QL87_9CHLR</name>
<dbReference type="Proteomes" id="UP000197025">
    <property type="component" value="Unassembled WGS sequence"/>
</dbReference>
<dbReference type="InParanoid" id="A0A212QL87"/>
<evidence type="ECO:0000313" key="2">
    <source>
        <dbReference type="EMBL" id="SNB60173.1"/>
    </source>
</evidence>
<sequence length="80" mass="8483">MGARWIATLSVLLLSFGWAAGHPAPTAAQGDDRCKDPRNPACFGLEVRQTQDLGASGREARRCTGTWTIGVILPGSSRNS</sequence>
<accession>A0A212QL87</accession>
<dbReference type="RefSeq" id="WP_234976999.1">
    <property type="nucleotide sequence ID" value="NZ_FYEK01000008.1"/>
</dbReference>
<organism evidence="2 3">
    <name type="scientific">Thermoflexus hugenholtzii JAD2</name>
    <dbReference type="NCBI Taxonomy" id="877466"/>
    <lineage>
        <taxon>Bacteria</taxon>
        <taxon>Bacillati</taxon>
        <taxon>Chloroflexota</taxon>
        <taxon>Thermoflexia</taxon>
        <taxon>Thermoflexales</taxon>
        <taxon>Thermoflexaceae</taxon>
        <taxon>Thermoflexus</taxon>
    </lineage>
</organism>
<dbReference type="AlphaFoldDB" id="A0A212QL87"/>
<dbReference type="EMBL" id="FYEK01000008">
    <property type="protein sequence ID" value="SNB60173.1"/>
    <property type="molecule type" value="Genomic_DNA"/>
</dbReference>
<keyword evidence="3" id="KW-1185">Reference proteome</keyword>
<feature type="signal peptide" evidence="1">
    <location>
        <begin position="1"/>
        <end position="20"/>
    </location>
</feature>
<evidence type="ECO:0000313" key="3">
    <source>
        <dbReference type="Proteomes" id="UP000197025"/>
    </source>
</evidence>
<reference evidence="3" key="1">
    <citation type="submission" date="2017-06" db="EMBL/GenBank/DDBJ databases">
        <authorList>
            <person name="Varghese N."/>
            <person name="Submissions S."/>
        </authorList>
    </citation>
    <scope>NUCLEOTIDE SEQUENCE [LARGE SCALE GENOMIC DNA]</scope>
    <source>
        <strain evidence="3">JAD2</strain>
    </source>
</reference>
<proteinExistence type="predicted"/>
<keyword evidence="1" id="KW-0732">Signal</keyword>